<dbReference type="STRING" id="1123402.SAMN02583745_02886"/>
<dbReference type="Pfam" id="PF04965">
    <property type="entry name" value="GPW_gp25"/>
    <property type="match status" value="1"/>
</dbReference>
<gene>
    <name evidence="2" type="ORF">SAMN02583745_02886</name>
</gene>
<accession>A0A1I0FVP8</accession>
<evidence type="ECO:0000313" key="2">
    <source>
        <dbReference type="EMBL" id="SET61548.1"/>
    </source>
</evidence>
<dbReference type="NCBIfam" id="TIGR03357">
    <property type="entry name" value="VI_zyme"/>
    <property type="match status" value="1"/>
</dbReference>
<dbReference type="InterPro" id="IPR007048">
    <property type="entry name" value="IraD/Gp25-like"/>
</dbReference>
<feature type="domain" description="IraD/Gp25-like" evidence="1">
    <location>
        <begin position="31"/>
        <end position="98"/>
    </location>
</feature>
<dbReference type="Gene3D" id="3.10.450.40">
    <property type="match status" value="1"/>
</dbReference>
<evidence type="ECO:0000313" key="3">
    <source>
        <dbReference type="Proteomes" id="UP000242642"/>
    </source>
</evidence>
<proteinExistence type="predicted"/>
<dbReference type="InterPro" id="IPR017737">
    <property type="entry name" value="TssE1-like"/>
</dbReference>
<reference evidence="3" key="1">
    <citation type="submission" date="2016-10" db="EMBL/GenBank/DDBJ databases">
        <authorList>
            <person name="Varghese N."/>
            <person name="Submissions S."/>
        </authorList>
    </citation>
    <scope>NUCLEOTIDE SEQUENCE [LARGE SCALE GENOMIC DNA]</scope>
    <source>
        <strain evidence="3">DSM 18579</strain>
    </source>
</reference>
<keyword evidence="3" id="KW-1185">Reference proteome</keyword>
<protein>
    <submittedName>
        <fullName evidence="2">Type VI secretion system protein</fullName>
    </submittedName>
</protein>
<dbReference type="EMBL" id="FOHV01000048">
    <property type="protein sequence ID" value="SET61548.1"/>
    <property type="molecule type" value="Genomic_DNA"/>
</dbReference>
<evidence type="ECO:0000259" key="1">
    <source>
        <dbReference type="Pfam" id="PF04965"/>
    </source>
</evidence>
<dbReference type="AlphaFoldDB" id="A0A1I0FVP8"/>
<dbReference type="SUPFAM" id="SSF160719">
    <property type="entry name" value="gpW/gp25-like"/>
    <property type="match status" value="1"/>
</dbReference>
<sequence>MNPSLYEMLTLNFSDELPIEQVNQKDQIILSVMDNIQRILNTRRGAITHLSEYGLPDFSHVLQGLPASAHQLIENITRAIVRYEPRLRGIEVHLLPSDAIGHLSYSMILEIDQVGRVDYQSDFTPEGRVVLRHLKQQGRIDDTW</sequence>
<name>A0A1I0FVP8_9GAMM</name>
<dbReference type="Proteomes" id="UP000242642">
    <property type="component" value="Unassembled WGS sequence"/>
</dbReference>
<dbReference type="RefSeq" id="WP_245711086.1">
    <property type="nucleotide sequence ID" value="NZ_FOHV01000048.1"/>
</dbReference>
<organism evidence="2 3">
    <name type="scientific">Thorsellia anophelis DSM 18579</name>
    <dbReference type="NCBI Taxonomy" id="1123402"/>
    <lineage>
        <taxon>Bacteria</taxon>
        <taxon>Pseudomonadati</taxon>
        <taxon>Pseudomonadota</taxon>
        <taxon>Gammaproteobacteria</taxon>
        <taxon>Enterobacterales</taxon>
        <taxon>Thorselliaceae</taxon>
        <taxon>Thorsellia</taxon>
    </lineage>
</organism>